<dbReference type="PANTHER" id="PTHR47870">
    <property type="entry name" value="CYTOCHROME C-TYPE BIOGENESIS PROTEIN CCMH"/>
    <property type="match status" value="1"/>
</dbReference>
<feature type="region of interest" description="Disordered" evidence="3">
    <location>
        <begin position="275"/>
        <end position="298"/>
    </location>
</feature>
<sequence>MFFWILVAVLTAAVAAVLLLPLLRAGGRSNVDDANDAEVYRDQLEELKRDEAAGLIGKAEAELARAEIARRLIAATAREGASKDGRQPASARRRNLLAQALIIVVMPAVGLCLYLSAGHPELPAQPLAARLANPGSDVNILIAKAEAHLAENPDDGAGWDILAPIYYRNGRIEDSANAYREAMRVLGPSAARLDGYAEALIALSGGIVTKDAREALQQSQALDAGNPRTRFYLALALEQEGRRDEALAAFEALAKDSPADAPWLPLVNRHVAGLSRGEQAKPPGNPDAGQVAAADEMSPDDRRQMIAGMVESLASRLQEDPDNFEGWMRIIRSYAVLDQRQAAEDALRTALKNFPPQSENGRQLLALAGELAIKVEGSEQ</sequence>
<protein>
    <submittedName>
        <fullName evidence="5">C-type cytochrome biogenesis protein CcmI</fullName>
    </submittedName>
</protein>
<dbReference type="Proteomes" id="UP000659172">
    <property type="component" value="Unassembled WGS sequence"/>
</dbReference>
<feature type="transmembrane region" description="Helical" evidence="4">
    <location>
        <begin position="96"/>
        <end position="117"/>
    </location>
</feature>
<reference evidence="5 6" key="1">
    <citation type="submission" date="2020-06" db="EMBL/GenBank/DDBJ databases">
        <title>Rhizobium sp.nov. isolated from the tomato plant.</title>
        <authorList>
            <person name="Thin K.K."/>
            <person name="Zhang X."/>
            <person name="He S."/>
        </authorList>
    </citation>
    <scope>NUCLEOTIDE SEQUENCE [LARGE SCALE GENOMIC DNA]</scope>
    <source>
        <strain evidence="5 6">DBTS2</strain>
    </source>
</reference>
<accession>A0ABX2QB28</accession>
<gene>
    <name evidence="5" type="primary">ccmI</name>
    <name evidence="5" type="ORF">HV823_02970</name>
</gene>
<keyword evidence="4" id="KW-0812">Transmembrane</keyword>
<keyword evidence="6" id="KW-1185">Reference proteome</keyword>
<dbReference type="RefSeq" id="WP_176948663.1">
    <property type="nucleotide sequence ID" value="NZ_JABXYK010000002.1"/>
</dbReference>
<comment type="subcellular location">
    <subcellularLocation>
        <location evidence="1">Cell envelope</location>
    </subcellularLocation>
</comment>
<evidence type="ECO:0000256" key="2">
    <source>
        <dbReference type="ARBA" id="ARBA00022748"/>
    </source>
</evidence>
<keyword evidence="4" id="KW-0472">Membrane</keyword>
<evidence type="ECO:0000256" key="1">
    <source>
        <dbReference type="ARBA" id="ARBA00004196"/>
    </source>
</evidence>
<comment type="caution">
    <text evidence="5">The sequence shown here is derived from an EMBL/GenBank/DDBJ whole genome shotgun (WGS) entry which is preliminary data.</text>
</comment>
<evidence type="ECO:0000313" key="5">
    <source>
        <dbReference type="EMBL" id="NVP54212.1"/>
    </source>
</evidence>
<organism evidence="5 6">
    <name type="scientific">Mycoplana rhizolycopersici</name>
    <dbReference type="NCBI Taxonomy" id="2746702"/>
    <lineage>
        <taxon>Bacteria</taxon>
        <taxon>Pseudomonadati</taxon>
        <taxon>Pseudomonadota</taxon>
        <taxon>Alphaproteobacteria</taxon>
        <taxon>Hyphomicrobiales</taxon>
        <taxon>Rhizobiaceae</taxon>
        <taxon>Mycoplana</taxon>
    </lineage>
</organism>
<dbReference type="SUPFAM" id="SSF48452">
    <property type="entry name" value="TPR-like"/>
    <property type="match status" value="1"/>
</dbReference>
<keyword evidence="4" id="KW-1133">Transmembrane helix</keyword>
<dbReference type="EMBL" id="JABXYK010000002">
    <property type="protein sequence ID" value="NVP54212.1"/>
    <property type="molecule type" value="Genomic_DNA"/>
</dbReference>
<dbReference type="NCBIfam" id="TIGR03142">
    <property type="entry name" value="cytochro_ccmI"/>
    <property type="match status" value="1"/>
</dbReference>
<dbReference type="InterPro" id="IPR011990">
    <property type="entry name" value="TPR-like_helical_dom_sf"/>
</dbReference>
<dbReference type="InterPro" id="IPR051263">
    <property type="entry name" value="C-type_cytochrome_biogenesis"/>
</dbReference>
<evidence type="ECO:0000256" key="4">
    <source>
        <dbReference type="SAM" id="Phobius"/>
    </source>
</evidence>
<name>A0ABX2QB28_9HYPH</name>
<evidence type="ECO:0000256" key="3">
    <source>
        <dbReference type="SAM" id="MobiDB-lite"/>
    </source>
</evidence>
<evidence type="ECO:0000313" key="6">
    <source>
        <dbReference type="Proteomes" id="UP000659172"/>
    </source>
</evidence>
<dbReference type="PANTHER" id="PTHR47870:SF1">
    <property type="entry name" value="CYTOCHROME C-TYPE BIOGENESIS PROTEIN CCMH"/>
    <property type="match status" value="1"/>
</dbReference>
<dbReference type="InterPro" id="IPR017560">
    <property type="entry name" value="Cyt_c_biogenesis_CcmI"/>
</dbReference>
<keyword evidence="2" id="KW-0201">Cytochrome c-type biogenesis</keyword>
<dbReference type="Gene3D" id="1.25.40.10">
    <property type="entry name" value="Tetratricopeptide repeat domain"/>
    <property type="match status" value="2"/>
</dbReference>
<proteinExistence type="predicted"/>